<comment type="caution">
    <text evidence="3">The sequence shown here is derived from an EMBL/GenBank/DDBJ whole genome shotgun (WGS) entry which is preliminary data.</text>
</comment>
<sequence>MLYDPDSFETRKLTRELDRLNRKIERLRNKSFENAPDFAQSTPFNQTTRPRRSDSGIVTARTPNLDFGTGSNIIQSSNVGKGAELDRSLEERYSPANQTELYRTQLRERRQKVSESLPELGQDIRRLANLSYPTAPNDVRETLVKEQFIDGLMSGDMRLRLKQARPSDLNDVIRHAVELEAFDKAEIKQNGKGYLRAITRDGDNSDIKDKTIKLLKNMQTALSGLQEEVKALKQTQEHFKNHKNRGCFNCGKF</sequence>
<evidence type="ECO:0000313" key="4">
    <source>
        <dbReference type="Proteomes" id="UP000596742"/>
    </source>
</evidence>
<dbReference type="OrthoDB" id="6091153at2759"/>
<evidence type="ECO:0000256" key="2">
    <source>
        <dbReference type="SAM" id="MobiDB-lite"/>
    </source>
</evidence>
<evidence type="ECO:0000256" key="1">
    <source>
        <dbReference type="SAM" id="Coils"/>
    </source>
</evidence>
<protein>
    <submittedName>
        <fullName evidence="3">Uncharacterized protein</fullName>
    </submittedName>
</protein>
<feature type="coiled-coil region" evidence="1">
    <location>
        <begin position="208"/>
        <end position="245"/>
    </location>
</feature>
<keyword evidence="4" id="KW-1185">Reference proteome</keyword>
<organism evidence="3 4">
    <name type="scientific">Mytilus galloprovincialis</name>
    <name type="common">Mediterranean mussel</name>
    <dbReference type="NCBI Taxonomy" id="29158"/>
    <lineage>
        <taxon>Eukaryota</taxon>
        <taxon>Metazoa</taxon>
        <taxon>Spiralia</taxon>
        <taxon>Lophotrochozoa</taxon>
        <taxon>Mollusca</taxon>
        <taxon>Bivalvia</taxon>
        <taxon>Autobranchia</taxon>
        <taxon>Pteriomorphia</taxon>
        <taxon>Mytilida</taxon>
        <taxon>Mytiloidea</taxon>
        <taxon>Mytilidae</taxon>
        <taxon>Mytilinae</taxon>
        <taxon>Mytilus</taxon>
    </lineage>
</organism>
<accession>A0A8B6FLW6</accession>
<dbReference type="EMBL" id="UYJE01007043">
    <property type="protein sequence ID" value="VDI51332.1"/>
    <property type="molecule type" value="Genomic_DNA"/>
</dbReference>
<feature type="region of interest" description="Disordered" evidence="2">
    <location>
        <begin position="35"/>
        <end position="70"/>
    </location>
</feature>
<dbReference type="PANTHER" id="PTHR19963">
    <property type="entry name" value="CCHC-TYPE DOMAIN-CONTAINING PROTEIN"/>
    <property type="match status" value="1"/>
</dbReference>
<proteinExistence type="predicted"/>
<gene>
    <name evidence="3" type="ORF">MGAL_10B084983</name>
</gene>
<dbReference type="AlphaFoldDB" id="A0A8B6FLW6"/>
<dbReference type="PANTHER" id="PTHR19963:SF30">
    <property type="entry name" value="ENDONUCLEASE_EXONUCLEASE_PHOSPHATASE DOMAIN-CONTAINING PROTEIN"/>
    <property type="match status" value="1"/>
</dbReference>
<name>A0A8B6FLW6_MYTGA</name>
<dbReference type="Proteomes" id="UP000596742">
    <property type="component" value="Unassembled WGS sequence"/>
</dbReference>
<evidence type="ECO:0000313" key="3">
    <source>
        <dbReference type="EMBL" id="VDI51332.1"/>
    </source>
</evidence>
<reference evidence="3" key="1">
    <citation type="submission" date="2018-11" db="EMBL/GenBank/DDBJ databases">
        <authorList>
            <person name="Alioto T."/>
            <person name="Alioto T."/>
        </authorList>
    </citation>
    <scope>NUCLEOTIDE SEQUENCE</scope>
</reference>
<feature type="compositionally biased region" description="Polar residues" evidence="2">
    <location>
        <begin position="39"/>
        <end position="48"/>
    </location>
</feature>
<keyword evidence="1" id="KW-0175">Coiled coil</keyword>